<evidence type="ECO:0000313" key="2">
    <source>
        <dbReference type="Proteomes" id="UP001194696"/>
    </source>
</evidence>
<keyword evidence="2" id="KW-1185">Reference proteome</keyword>
<dbReference type="SUPFAM" id="SSF56601">
    <property type="entry name" value="beta-lactamase/transpeptidase-like"/>
    <property type="match status" value="1"/>
</dbReference>
<accession>A0ABQ7JGP0</accession>
<evidence type="ECO:0000313" key="1">
    <source>
        <dbReference type="EMBL" id="KAG0268144.1"/>
    </source>
</evidence>
<dbReference type="InterPro" id="IPR012338">
    <property type="entry name" value="Beta-lactam/transpept-like"/>
</dbReference>
<proteinExistence type="predicted"/>
<organism evidence="1 2">
    <name type="scientific">Linnemannia gamsii</name>
    <dbReference type="NCBI Taxonomy" id="64522"/>
    <lineage>
        <taxon>Eukaryota</taxon>
        <taxon>Fungi</taxon>
        <taxon>Fungi incertae sedis</taxon>
        <taxon>Mucoromycota</taxon>
        <taxon>Mortierellomycotina</taxon>
        <taxon>Mortierellomycetes</taxon>
        <taxon>Mortierellales</taxon>
        <taxon>Mortierellaceae</taxon>
        <taxon>Linnemannia</taxon>
    </lineage>
</organism>
<dbReference type="Gene3D" id="3.40.710.10">
    <property type="entry name" value="DD-peptidase/beta-lactamase superfamily"/>
    <property type="match status" value="1"/>
</dbReference>
<protein>
    <submittedName>
        <fullName evidence="1">Uncharacterized protein</fullName>
    </submittedName>
</protein>
<dbReference type="Proteomes" id="UP001194696">
    <property type="component" value="Unassembled WGS sequence"/>
</dbReference>
<comment type="caution">
    <text evidence="1">The sequence shown here is derived from an EMBL/GenBank/DDBJ whole genome shotgun (WGS) entry which is preliminary data.</text>
</comment>
<feature type="non-terminal residue" evidence="1">
    <location>
        <position position="102"/>
    </location>
</feature>
<reference evidence="1 2" key="1">
    <citation type="journal article" date="2020" name="Fungal Divers.">
        <title>Resolving the Mortierellaceae phylogeny through synthesis of multi-gene phylogenetics and phylogenomics.</title>
        <authorList>
            <person name="Vandepol N."/>
            <person name="Liber J."/>
            <person name="Desiro A."/>
            <person name="Na H."/>
            <person name="Kennedy M."/>
            <person name="Barry K."/>
            <person name="Grigoriev I.V."/>
            <person name="Miller A.N."/>
            <person name="O'Donnell K."/>
            <person name="Stajich J.E."/>
            <person name="Bonito G."/>
        </authorList>
    </citation>
    <scope>NUCLEOTIDE SEQUENCE [LARGE SCALE GENOMIC DNA]</scope>
    <source>
        <strain evidence="1 2">AD045</strain>
    </source>
</reference>
<name>A0ABQ7JGP0_9FUNG</name>
<dbReference type="EMBL" id="JAAAIM010003317">
    <property type="protein sequence ID" value="KAG0268144.1"/>
    <property type="molecule type" value="Genomic_DNA"/>
</dbReference>
<sequence>MSRAPAGDAYSNVVDLVRWGKTAMDLGKVDGGKQVLNDTSIVETLNAHTFLYAGQRGPEYAPAMTYGLGWIQDSYQGHNFFRHNGAVSGFTANLIMFPYDDL</sequence>
<gene>
    <name evidence="1" type="ORF">BGZ96_006790</name>
</gene>